<dbReference type="OrthoDB" id="192183at2759"/>
<dbReference type="Gene3D" id="3.40.50.10700">
    <property type="entry name" value="AF0625-like"/>
    <property type="match status" value="2"/>
</dbReference>
<feature type="region of interest" description="Disordered" evidence="4">
    <location>
        <begin position="264"/>
        <end position="322"/>
    </location>
</feature>
<dbReference type="GO" id="GO:0046872">
    <property type="term" value="F:metal ion binding"/>
    <property type="evidence" value="ECO:0007669"/>
    <property type="project" value="UniProtKB-KW"/>
</dbReference>
<proteinExistence type="predicted"/>
<name>A0A1Y1HL21_KLENI</name>
<dbReference type="PANTHER" id="PTHR34667">
    <property type="entry name" value="D-AMINOACYL-TRNA DEACYLASE"/>
    <property type="match status" value="1"/>
</dbReference>
<dbReference type="Gene3D" id="3.40.630.50">
    <property type="entry name" value="AF0625-like"/>
    <property type="match status" value="1"/>
</dbReference>
<protein>
    <recommendedName>
        <fullName evidence="7">D-aminoacyl-tRNA deacylase</fullName>
    </recommendedName>
</protein>
<gene>
    <name evidence="5" type="ORF">KFL_000040385</name>
</gene>
<dbReference type="EMBL" id="DF236953">
    <property type="protein sequence ID" value="GAQ77839.1"/>
    <property type="molecule type" value="Genomic_DNA"/>
</dbReference>
<sequence>MDLAPEVFPFVDLEAGITLIIATEADIASIGPSRKLIELGGWSEAETVEGLRTWRHGSVRMWQLKNKTIFEDYLDHRWHLGTGEAVREVIFMSRHVAASTRPAFTVHPIGVPHLGPNEVPPAGGKAGRVSPPCTRVGSWFRLLKRLAAERGFTPEFEVTLEATHHGPYLEAPTMFVEIGSTEEHWGRVDAAELIAELFWQGLGLGGGPDLGSWSSDDQGQPVLLGLGGGHYTPRHGDVARHDGVWLGHLLSGYSLPMTDPADGTKVLAKRGEPSTLGTASSNGPTDKKLPQSSTSENGVSTSTRGRNSAEQSGADAPVEEAAHSAPDLFESAVREAFRATRRAFPGGMVLAHIDLKSMKAWQRGKLTEFLEEEGIRTGTPKDFPRQVEVGSNRSR</sequence>
<evidence type="ECO:0000256" key="3">
    <source>
        <dbReference type="ARBA" id="ARBA00022833"/>
    </source>
</evidence>
<dbReference type="InterPro" id="IPR007508">
    <property type="entry name" value="DtdA"/>
</dbReference>
<dbReference type="AlphaFoldDB" id="A0A1Y1HL21"/>
<dbReference type="STRING" id="105231.A0A1Y1HL21"/>
<dbReference type="OMA" id="IGKPNNF"/>
<dbReference type="Pfam" id="PF04414">
    <property type="entry name" value="tRNA_deacylase"/>
    <property type="match status" value="1"/>
</dbReference>
<feature type="compositionally biased region" description="Polar residues" evidence="4">
    <location>
        <begin position="275"/>
        <end position="311"/>
    </location>
</feature>
<evidence type="ECO:0000313" key="5">
    <source>
        <dbReference type="EMBL" id="GAQ77839.1"/>
    </source>
</evidence>
<keyword evidence="2" id="KW-0378">Hydrolase</keyword>
<keyword evidence="6" id="KW-1185">Reference proteome</keyword>
<organism evidence="5 6">
    <name type="scientific">Klebsormidium nitens</name>
    <name type="common">Green alga</name>
    <name type="synonym">Ulothrix nitens</name>
    <dbReference type="NCBI Taxonomy" id="105231"/>
    <lineage>
        <taxon>Eukaryota</taxon>
        <taxon>Viridiplantae</taxon>
        <taxon>Streptophyta</taxon>
        <taxon>Klebsormidiophyceae</taxon>
        <taxon>Klebsormidiales</taxon>
        <taxon>Klebsormidiaceae</taxon>
        <taxon>Klebsormidium</taxon>
    </lineage>
</organism>
<evidence type="ECO:0000256" key="4">
    <source>
        <dbReference type="SAM" id="MobiDB-lite"/>
    </source>
</evidence>
<evidence type="ECO:0008006" key="7">
    <source>
        <dbReference type="Google" id="ProtNLM"/>
    </source>
</evidence>
<evidence type="ECO:0000313" key="6">
    <source>
        <dbReference type="Proteomes" id="UP000054558"/>
    </source>
</evidence>
<reference evidence="5 6" key="1">
    <citation type="journal article" date="2014" name="Nat. Commun.">
        <title>Klebsormidium flaccidum genome reveals primary factors for plant terrestrial adaptation.</title>
        <authorList>
            <person name="Hori K."/>
            <person name="Maruyama F."/>
            <person name="Fujisawa T."/>
            <person name="Togashi T."/>
            <person name="Yamamoto N."/>
            <person name="Seo M."/>
            <person name="Sato S."/>
            <person name="Yamada T."/>
            <person name="Mori H."/>
            <person name="Tajima N."/>
            <person name="Moriyama T."/>
            <person name="Ikeuchi M."/>
            <person name="Watanabe M."/>
            <person name="Wada H."/>
            <person name="Kobayashi K."/>
            <person name="Saito M."/>
            <person name="Masuda T."/>
            <person name="Sasaki-Sekimoto Y."/>
            <person name="Mashiguchi K."/>
            <person name="Awai K."/>
            <person name="Shimojima M."/>
            <person name="Masuda S."/>
            <person name="Iwai M."/>
            <person name="Nobusawa T."/>
            <person name="Narise T."/>
            <person name="Kondo S."/>
            <person name="Saito H."/>
            <person name="Sato R."/>
            <person name="Murakawa M."/>
            <person name="Ihara Y."/>
            <person name="Oshima-Yamada Y."/>
            <person name="Ohtaka K."/>
            <person name="Satoh M."/>
            <person name="Sonobe K."/>
            <person name="Ishii M."/>
            <person name="Ohtani R."/>
            <person name="Kanamori-Sato M."/>
            <person name="Honoki R."/>
            <person name="Miyazaki D."/>
            <person name="Mochizuki H."/>
            <person name="Umetsu J."/>
            <person name="Higashi K."/>
            <person name="Shibata D."/>
            <person name="Kamiya Y."/>
            <person name="Sato N."/>
            <person name="Nakamura Y."/>
            <person name="Tabata S."/>
            <person name="Ida S."/>
            <person name="Kurokawa K."/>
            <person name="Ohta H."/>
        </authorList>
    </citation>
    <scope>NUCLEOTIDE SEQUENCE [LARGE SCALE GENOMIC DNA]</scope>
    <source>
        <strain evidence="5 6">NIES-2285</strain>
    </source>
</reference>
<dbReference type="PANTHER" id="PTHR34667:SF1">
    <property type="entry name" value="D-AMINOACYL-TRNA DEACYLASE"/>
    <property type="match status" value="1"/>
</dbReference>
<keyword evidence="1" id="KW-0479">Metal-binding</keyword>
<feature type="region of interest" description="Disordered" evidence="4">
    <location>
        <begin position="376"/>
        <end position="395"/>
    </location>
</feature>
<dbReference type="GO" id="GO:0051499">
    <property type="term" value="F:D-aminoacyl-tRNA deacylase activity"/>
    <property type="evidence" value="ECO:0000318"/>
    <property type="project" value="GO_Central"/>
</dbReference>
<dbReference type="FunFam" id="3.40.630.50:FF:000001">
    <property type="entry name" value="D-aminoacyl-tRNA deacylase"/>
    <property type="match status" value="1"/>
</dbReference>
<evidence type="ECO:0000256" key="2">
    <source>
        <dbReference type="ARBA" id="ARBA00022801"/>
    </source>
</evidence>
<accession>A0A1Y1HL21</accession>
<dbReference type="Proteomes" id="UP000054558">
    <property type="component" value="Unassembled WGS sequence"/>
</dbReference>
<evidence type="ECO:0000256" key="1">
    <source>
        <dbReference type="ARBA" id="ARBA00022723"/>
    </source>
</evidence>
<keyword evidence="3" id="KW-0862">Zinc</keyword>
<dbReference type="SUPFAM" id="SSF142535">
    <property type="entry name" value="AF0625-like"/>
    <property type="match status" value="1"/>
</dbReference>